<name>A0AA51MQY2_9GAMM</name>
<dbReference type="SUPFAM" id="SSF140931">
    <property type="entry name" value="Fic-like"/>
    <property type="match status" value="1"/>
</dbReference>
<dbReference type="InterPro" id="IPR003812">
    <property type="entry name" value="Fido"/>
</dbReference>
<feature type="domain" description="Fido" evidence="1">
    <location>
        <begin position="195"/>
        <end position="281"/>
    </location>
</feature>
<dbReference type="EMBL" id="CP133217">
    <property type="protein sequence ID" value="WML88653.1"/>
    <property type="molecule type" value="Genomic_DNA"/>
</dbReference>
<sequence>MTNKNTIEIYQTNDGKTCVDVYFEQNTVWLTQGQIVELFDKNKRTISEHIRNIFKEGELQEDSVVRQSRITAADGKSYNVNHYNLDVIISVGYRVKSQQGTQFRIWATERLREYLVQGYALNQQRFDQNAAELQQAIALIRKAAQAPDINATTGRGLVEIVSRYTQTFLWLQRYDEGLLNDPQGQTGGDLPTPEIAMQALQQLKQVLMARGEATALFAHPREDGLSAIFGNLNQSVFGESAYPTIESKAAHLLYFVVKNHPFSDGNKRSCLWTSYTATNAC</sequence>
<dbReference type="Pfam" id="PF13310">
    <property type="entry name" value="Virulence_RhuM"/>
    <property type="match status" value="1"/>
</dbReference>
<accession>A0AA51MQY2</accession>
<dbReference type="Proteomes" id="UP001229862">
    <property type="component" value="Chromosome"/>
</dbReference>
<dbReference type="InterPro" id="IPR053737">
    <property type="entry name" value="Type_II_TA_Toxin"/>
</dbReference>
<dbReference type="RefSeq" id="WP_308872432.1">
    <property type="nucleotide sequence ID" value="NZ_CP133217.1"/>
</dbReference>
<dbReference type="PANTHER" id="PTHR35810">
    <property type="entry name" value="CYTOPLASMIC PROTEIN-RELATED"/>
    <property type="match status" value="1"/>
</dbReference>
<dbReference type="InterPro" id="IPR036597">
    <property type="entry name" value="Fido-like_dom_sf"/>
</dbReference>
<dbReference type="Pfam" id="PF02661">
    <property type="entry name" value="Fic"/>
    <property type="match status" value="1"/>
</dbReference>
<dbReference type="InterPro" id="IPR011204">
    <property type="entry name" value="Virulence_RhuM-like"/>
</dbReference>
<evidence type="ECO:0000259" key="1">
    <source>
        <dbReference type="PROSITE" id="PS51459"/>
    </source>
</evidence>
<organism evidence="2">
    <name type="scientific">Thiothrix subterranea</name>
    <dbReference type="NCBI Taxonomy" id="2735563"/>
    <lineage>
        <taxon>Bacteria</taxon>
        <taxon>Pseudomonadati</taxon>
        <taxon>Pseudomonadota</taxon>
        <taxon>Gammaproteobacteria</taxon>
        <taxon>Thiotrichales</taxon>
        <taxon>Thiotrichaceae</taxon>
        <taxon>Thiothrix</taxon>
    </lineage>
</organism>
<proteinExistence type="predicted"/>
<dbReference type="PROSITE" id="PS51459">
    <property type="entry name" value="FIDO"/>
    <property type="match status" value="1"/>
</dbReference>
<dbReference type="Gene3D" id="1.20.120.1870">
    <property type="entry name" value="Fic/DOC protein, Fido domain"/>
    <property type="match status" value="1"/>
</dbReference>
<dbReference type="AlphaFoldDB" id="A0AA51MQY2"/>
<protein>
    <submittedName>
        <fullName evidence="2">Virulence protein RhuM/Fic/DOC family protein</fullName>
    </submittedName>
</protein>
<evidence type="ECO:0000313" key="2">
    <source>
        <dbReference type="EMBL" id="WML88653.1"/>
    </source>
</evidence>
<gene>
    <name evidence="2" type="ORF">RCG00_09790</name>
</gene>
<reference evidence="2" key="1">
    <citation type="submission" date="2023-08" db="EMBL/GenBank/DDBJ databases">
        <title>New molecular markers tilS and rpoB for phylogenetic and monitoring studies of the genus Thiothrix biodiversity.</title>
        <authorList>
            <person name="Ravin N.V."/>
            <person name="Smolyakov D."/>
            <person name="Markov N.D."/>
            <person name="Beletsky A.V."/>
            <person name="Mardanov A.V."/>
            <person name="Rudenko T.S."/>
            <person name="Grabovich M.Y."/>
        </authorList>
    </citation>
    <scope>NUCLEOTIDE SEQUENCE</scope>
    <source>
        <strain evidence="2">DNT52</strain>
    </source>
</reference>
<dbReference type="PANTHER" id="PTHR35810:SF1">
    <property type="entry name" value="CYTOPLASMIC PROTEIN"/>
    <property type="match status" value="1"/>
</dbReference>